<feature type="region of interest" description="Disordered" evidence="1">
    <location>
        <begin position="55"/>
        <end position="77"/>
    </location>
</feature>
<sequence length="77" mass="9136">MRCQQMRKRGRHFSASQQTSYSSYAVIYSARNRYPARRALNYSIFDRPRDTITERRSLEVQTGDAINERTSSSWRGR</sequence>
<organism evidence="2 3">
    <name type="scientific">Streblomastix strix</name>
    <dbReference type="NCBI Taxonomy" id="222440"/>
    <lineage>
        <taxon>Eukaryota</taxon>
        <taxon>Metamonada</taxon>
        <taxon>Preaxostyla</taxon>
        <taxon>Oxymonadida</taxon>
        <taxon>Streblomastigidae</taxon>
        <taxon>Streblomastix</taxon>
    </lineage>
</organism>
<evidence type="ECO:0000313" key="3">
    <source>
        <dbReference type="Proteomes" id="UP000324800"/>
    </source>
</evidence>
<evidence type="ECO:0000256" key="1">
    <source>
        <dbReference type="SAM" id="MobiDB-lite"/>
    </source>
</evidence>
<dbReference type="AlphaFoldDB" id="A0A5J4W9I9"/>
<dbReference type="EMBL" id="SNRW01002834">
    <property type="protein sequence ID" value="KAA6391584.1"/>
    <property type="molecule type" value="Genomic_DNA"/>
</dbReference>
<protein>
    <submittedName>
        <fullName evidence="2">Uncharacterized protein</fullName>
    </submittedName>
</protein>
<comment type="caution">
    <text evidence="2">The sequence shown here is derived from an EMBL/GenBank/DDBJ whole genome shotgun (WGS) entry which is preliminary data.</text>
</comment>
<accession>A0A5J4W9I9</accession>
<evidence type="ECO:0000313" key="2">
    <source>
        <dbReference type="EMBL" id="KAA6391584.1"/>
    </source>
</evidence>
<reference evidence="2 3" key="1">
    <citation type="submission" date="2019-03" db="EMBL/GenBank/DDBJ databases">
        <title>Single cell metagenomics reveals metabolic interactions within the superorganism composed of flagellate Streblomastix strix and complex community of Bacteroidetes bacteria on its surface.</title>
        <authorList>
            <person name="Treitli S.C."/>
            <person name="Kolisko M."/>
            <person name="Husnik F."/>
            <person name="Keeling P."/>
            <person name="Hampl V."/>
        </authorList>
    </citation>
    <scope>NUCLEOTIDE SEQUENCE [LARGE SCALE GENOMIC DNA]</scope>
    <source>
        <strain evidence="2">ST1C</strain>
    </source>
</reference>
<name>A0A5J4W9I9_9EUKA</name>
<proteinExistence type="predicted"/>
<dbReference type="Proteomes" id="UP000324800">
    <property type="component" value="Unassembled WGS sequence"/>
</dbReference>
<gene>
    <name evidence="2" type="ORF">EZS28_012890</name>
</gene>
<feature type="compositionally biased region" description="Polar residues" evidence="1">
    <location>
        <begin position="68"/>
        <end position="77"/>
    </location>
</feature>